<reference evidence="1 2" key="1">
    <citation type="submission" date="2005-09" db="EMBL/GenBank/DDBJ databases">
        <authorList>
            <person name="Mural R.J."/>
            <person name="Li P.W."/>
            <person name="Adams M.D."/>
            <person name="Amanatides P.G."/>
            <person name="Baden-Tillson H."/>
            <person name="Barnstead M."/>
            <person name="Chin S.H."/>
            <person name="Dew I."/>
            <person name="Evans C.A."/>
            <person name="Ferriera S."/>
            <person name="Flanigan M."/>
            <person name="Fosler C."/>
            <person name="Glodek A."/>
            <person name="Gu Z."/>
            <person name="Holt R.A."/>
            <person name="Jennings D."/>
            <person name="Kraft C.L."/>
            <person name="Lu F."/>
            <person name="Nguyen T."/>
            <person name="Nusskern D.R."/>
            <person name="Pfannkoch C.M."/>
            <person name="Sitter C."/>
            <person name="Sutton G.G."/>
            <person name="Venter J.C."/>
            <person name="Wang Z."/>
            <person name="Woodage T."/>
            <person name="Zheng X.H."/>
            <person name="Zhong F."/>
        </authorList>
    </citation>
    <scope>NUCLEOTIDE SEQUENCE [LARGE SCALE GENOMIC DNA]</scope>
    <source>
        <strain>BN</strain>
        <strain evidence="2">Sprague-Dawley</strain>
    </source>
</reference>
<protein>
    <submittedName>
        <fullName evidence="1">RCG63215</fullName>
    </submittedName>
</protein>
<gene>
    <name evidence="1" type="ORF">rCG_63215</name>
</gene>
<organism evidence="1 2">
    <name type="scientific">Rattus norvegicus</name>
    <name type="common">Rat</name>
    <dbReference type="NCBI Taxonomy" id="10116"/>
    <lineage>
        <taxon>Eukaryota</taxon>
        <taxon>Metazoa</taxon>
        <taxon>Chordata</taxon>
        <taxon>Craniata</taxon>
        <taxon>Vertebrata</taxon>
        <taxon>Euteleostomi</taxon>
        <taxon>Mammalia</taxon>
        <taxon>Eutheria</taxon>
        <taxon>Euarchontoglires</taxon>
        <taxon>Glires</taxon>
        <taxon>Rodentia</taxon>
        <taxon>Myomorpha</taxon>
        <taxon>Muroidea</taxon>
        <taxon>Muridae</taxon>
        <taxon>Murinae</taxon>
        <taxon>Rattus</taxon>
    </lineage>
</organism>
<sequence length="46" mass="5426">MHVFTKQIAQVIHRLARLFLPQNTCRSTSKGLALMTDLTEHRQYRD</sequence>
<evidence type="ECO:0000313" key="2">
    <source>
        <dbReference type="Proteomes" id="UP000234681"/>
    </source>
</evidence>
<dbReference type="EMBL" id="CH473997">
    <property type="protein sequence ID" value="EDL91803.1"/>
    <property type="molecule type" value="Genomic_DNA"/>
</dbReference>
<dbReference type="AlphaFoldDB" id="A6JRD4"/>
<evidence type="ECO:0000313" key="1">
    <source>
        <dbReference type="EMBL" id="EDL91803.1"/>
    </source>
</evidence>
<name>A6JRD4_RAT</name>
<dbReference type="Proteomes" id="UP000234681">
    <property type="component" value="Chromosome 9"/>
</dbReference>
<accession>A6JRD4</accession>
<proteinExistence type="predicted"/>